<dbReference type="SUPFAM" id="SSF53474">
    <property type="entry name" value="alpha/beta-Hydrolases"/>
    <property type="match status" value="1"/>
</dbReference>
<accession>A0A4R3M1E4</accession>
<sequence>MATDRLATDPSSLPGLPETFWQRFTSRRIACGDVTLHAVTGGEGPPLLLISGWPQTWYVWRFLMPVLAEHYSLVVAEPRGLGLSDKPPTGYDTGILARDFVALMAALGHPRFGVVGHDIGMWAGYALAADFPEKVTRLAVMDANIPGVLPSPPLFSEAALNRRLWHFAFNRLDDLNERMVAGREEIYFGDQLASKGATPDAIPAEVAEIYIAPIKASPAALHACFEFYRCIETNIALNAARKARMLEMPVLAIGGALGLGERVGDQMRLVANDVTTVTLPGCGHYVPEEAPEATLAALLPFLAKGG</sequence>
<keyword evidence="1" id="KW-0378">Hydrolase</keyword>
<dbReference type="Proteomes" id="UP000294664">
    <property type="component" value="Unassembled WGS sequence"/>
</dbReference>
<dbReference type="InterPro" id="IPR029058">
    <property type="entry name" value="AB_hydrolase_fold"/>
</dbReference>
<proteinExistence type="predicted"/>
<protein>
    <submittedName>
        <fullName evidence="3">Pimeloyl-ACP methyl ester carboxylesterase</fullName>
    </submittedName>
</protein>
<dbReference type="EMBL" id="SMAI01000003">
    <property type="protein sequence ID" value="TCT05999.1"/>
    <property type="molecule type" value="Genomic_DNA"/>
</dbReference>
<evidence type="ECO:0000313" key="4">
    <source>
        <dbReference type="Proteomes" id="UP000294664"/>
    </source>
</evidence>
<dbReference type="PRINTS" id="PR00412">
    <property type="entry name" value="EPOXHYDRLASE"/>
</dbReference>
<feature type="domain" description="AB hydrolase-1" evidence="2">
    <location>
        <begin position="45"/>
        <end position="185"/>
    </location>
</feature>
<dbReference type="InterPro" id="IPR000639">
    <property type="entry name" value="Epox_hydrolase-like"/>
</dbReference>
<comment type="caution">
    <text evidence="3">The sequence shown here is derived from an EMBL/GenBank/DDBJ whole genome shotgun (WGS) entry which is preliminary data.</text>
</comment>
<dbReference type="GO" id="GO:0016787">
    <property type="term" value="F:hydrolase activity"/>
    <property type="evidence" value="ECO:0007669"/>
    <property type="project" value="UniProtKB-KW"/>
</dbReference>
<dbReference type="RefSeq" id="WP_207915940.1">
    <property type="nucleotide sequence ID" value="NZ_SMAI01000003.1"/>
</dbReference>
<evidence type="ECO:0000259" key="2">
    <source>
        <dbReference type="Pfam" id="PF00561"/>
    </source>
</evidence>
<reference evidence="3 4" key="1">
    <citation type="submission" date="2019-03" db="EMBL/GenBank/DDBJ databases">
        <title>Genomic Encyclopedia of Type Strains, Phase IV (KMG-IV): sequencing the most valuable type-strain genomes for metagenomic binning, comparative biology and taxonomic classification.</title>
        <authorList>
            <person name="Goeker M."/>
        </authorList>
    </citation>
    <scope>NUCLEOTIDE SEQUENCE [LARGE SCALE GENOMIC DNA]</scope>
    <source>
        <strain evidence="3 4">DSM 9035</strain>
    </source>
</reference>
<dbReference type="PANTHER" id="PTHR43329">
    <property type="entry name" value="EPOXIDE HYDROLASE"/>
    <property type="match status" value="1"/>
</dbReference>
<dbReference type="AlphaFoldDB" id="A0A4R3M1E4"/>
<name>A0A4R3M1E4_9HYPH</name>
<evidence type="ECO:0000256" key="1">
    <source>
        <dbReference type="ARBA" id="ARBA00022801"/>
    </source>
</evidence>
<dbReference type="InterPro" id="IPR000073">
    <property type="entry name" value="AB_hydrolase_1"/>
</dbReference>
<organism evidence="3 4">
    <name type="scientific">Aquabacter spiritensis</name>
    <dbReference type="NCBI Taxonomy" id="933073"/>
    <lineage>
        <taxon>Bacteria</taxon>
        <taxon>Pseudomonadati</taxon>
        <taxon>Pseudomonadota</taxon>
        <taxon>Alphaproteobacteria</taxon>
        <taxon>Hyphomicrobiales</taxon>
        <taxon>Xanthobacteraceae</taxon>
        <taxon>Aquabacter</taxon>
    </lineage>
</organism>
<keyword evidence="4" id="KW-1185">Reference proteome</keyword>
<gene>
    <name evidence="3" type="ORF">EDC64_103100</name>
</gene>
<evidence type="ECO:0000313" key="3">
    <source>
        <dbReference type="EMBL" id="TCT05999.1"/>
    </source>
</evidence>
<dbReference type="Pfam" id="PF00561">
    <property type="entry name" value="Abhydrolase_1"/>
    <property type="match status" value="1"/>
</dbReference>
<dbReference type="Gene3D" id="3.40.50.1820">
    <property type="entry name" value="alpha/beta hydrolase"/>
    <property type="match status" value="1"/>
</dbReference>